<dbReference type="RefSeq" id="WP_030533372.1">
    <property type="nucleotide sequence ID" value="NZ_JOIJ01000014.1"/>
</dbReference>
<dbReference type="Proteomes" id="UP000317303">
    <property type="component" value="Unassembled WGS sequence"/>
</dbReference>
<evidence type="ECO:0000256" key="2">
    <source>
        <dbReference type="SAM" id="Phobius"/>
    </source>
</evidence>
<name>A0A660CBF8_9PSEU</name>
<evidence type="ECO:0000256" key="1">
    <source>
        <dbReference type="SAM" id="MobiDB-lite"/>
    </source>
</evidence>
<comment type="caution">
    <text evidence="3">The sequence shown here is derived from an EMBL/GenBank/DDBJ whole genome shotgun (WGS) entry which is preliminary data.</text>
</comment>
<gene>
    <name evidence="3" type="ORF">JD82_00915</name>
</gene>
<sequence length="99" mass="11146">MPDDENARRRRQFEDELIGLDPDDPEAQEFADHLHKMQRAEPTFTVESSLRGVAEFAEGSTRASGLRWWTAVLIVVLILLGVIVAAWDQLSAFIAHVSQ</sequence>
<evidence type="ECO:0000313" key="3">
    <source>
        <dbReference type="EMBL" id="TWH19093.1"/>
    </source>
</evidence>
<protein>
    <submittedName>
        <fullName evidence="3">Uncharacterized protein</fullName>
    </submittedName>
</protein>
<keyword evidence="2" id="KW-0812">Transmembrane</keyword>
<reference evidence="3 4" key="1">
    <citation type="submission" date="2019-07" db="EMBL/GenBank/DDBJ databases">
        <title>R&amp;d 2014.</title>
        <authorList>
            <person name="Klenk H.-P."/>
        </authorList>
    </citation>
    <scope>NUCLEOTIDE SEQUENCE [LARGE SCALE GENOMIC DNA]</scope>
    <source>
        <strain evidence="3 4">DSM 43194</strain>
    </source>
</reference>
<proteinExistence type="predicted"/>
<feature type="compositionally biased region" description="Acidic residues" evidence="1">
    <location>
        <begin position="15"/>
        <end position="24"/>
    </location>
</feature>
<keyword evidence="2" id="KW-0472">Membrane</keyword>
<feature type="region of interest" description="Disordered" evidence="1">
    <location>
        <begin position="1"/>
        <end position="24"/>
    </location>
</feature>
<organism evidence="3 4">
    <name type="scientific">Prauserella rugosa</name>
    <dbReference type="NCBI Taxonomy" id="43354"/>
    <lineage>
        <taxon>Bacteria</taxon>
        <taxon>Bacillati</taxon>
        <taxon>Actinomycetota</taxon>
        <taxon>Actinomycetes</taxon>
        <taxon>Pseudonocardiales</taxon>
        <taxon>Pseudonocardiaceae</taxon>
        <taxon>Prauserella</taxon>
    </lineage>
</organism>
<dbReference type="AlphaFoldDB" id="A0A660CBF8"/>
<evidence type="ECO:0000313" key="4">
    <source>
        <dbReference type="Proteomes" id="UP000317303"/>
    </source>
</evidence>
<dbReference type="OrthoDB" id="3695183at2"/>
<accession>A0A660CBF8</accession>
<keyword evidence="2" id="KW-1133">Transmembrane helix</keyword>
<feature type="transmembrane region" description="Helical" evidence="2">
    <location>
        <begin position="68"/>
        <end position="87"/>
    </location>
</feature>
<keyword evidence="4" id="KW-1185">Reference proteome</keyword>
<dbReference type="EMBL" id="VLJV01000001">
    <property type="protein sequence ID" value="TWH19093.1"/>
    <property type="molecule type" value="Genomic_DNA"/>
</dbReference>